<reference evidence="1" key="1">
    <citation type="journal article" date="2020" name="Nature">
        <title>Giant virus diversity and host interactions through global metagenomics.</title>
        <authorList>
            <person name="Schulz F."/>
            <person name="Roux S."/>
            <person name="Paez-Espino D."/>
            <person name="Jungbluth S."/>
            <person name="Walsh D.A."/>
            <person name="Denef V.J."/>
            <person name="McMahon K.D."/>
            <person name="Konstantinidis K.T."/>
            <person name="Eloe-Fadrosh E.A."/>
            <person name="Kyrpides N.C."/>
            <person name="Woyke T."/>
        </authorList>
    </citation>
    <scope>NUCLEOTIDE SEQUENCE</scope>
    <source>
        <strain evidence="1">GVMAG-M-3300027833-19</strain>
    </source>
</reference>
<name>A0A6C0LIY6_9ZZZZ</name>
<evidence type="ECO:0000313" key="1">
    <source>
        <dbReference type="EMBL" id="QHU30503.1"/>
    </source>
</evidence>
<protein>
    <submittedName>
        <fullName evidence="1">Uncharacterized protein</fullName>
    </submittedName>
</protein>
<accession>A0A6C0LIY6</accession>
<sequence>MTATDVTNFGKLHLKSMETNLVRAGYVGAATSLKIDARDKTNAANNAANSVQAELKYGSTGTSTLEFTKIGAGAAGNTAPNVLISGIAEPTEIHNLANKKYVDDQSTELFSVHQETIASCNGELTINSYTPGTADGNTPSEIFFMIQSGVPNGGASGFTLGDDLDADCRCDGVLITAGAESNNNRVLILNSSNGWASSTGNQMDGIYFVESCSGMGGVDQEVTLKRTSDMRIFNPVPTPPAPAQWDKGEFVITSGGTVRAGNGYTLTETVTSPTDAANNKWVLFSTQRDLTFVEPIVFRSGAWAIGGALATPQGAGNGADEGKLLVAGSGQGAGTGGCTFEYSMGQTTQVFTINAADVTINDLGSSSYTNTGGNANDTFEVQTPDFKLTSTNGITLDSLGGSAERVQFFGKSLQFSKRTGGNVPITNGGNPPTRESSIADGHLMPTTATFNHNVEKYGNGIVWGSRQEFAGAGNTNGGRYYMGPHNKVNSVDNSSCLEIMGYDDSGNQVVIAQIVPP</sequence>
<proteinExistence type="predicted"/>
<organism evidence="1">
    <name type="scientific">viral metagenome</name>
    <dbReference type="NCBI Taxonomy" id="1070528"/>
    <lineage>
        <taxon>unclassified sequences</taxon>
        <taxon>metagenomes</taxon>
        <taxon>organismal metagenomes</taxon>
    </lineage>
</organism>
<dbReference type="EMBL" id="MN740509">
    <property type="protein sequence ID" value="QHU30503.1"/>
    <property type="molecule type" value="Genomic_DNA"/>
</dbReference>
<dbReference type="AlphaFoldDB" id="A0A6C0LIY6"/>